<proteinExistence type="predicted"/>
<dbReference type="Gene3D" id="3.40.50.300">
    <property type="entry name" value="P-loop containing nucleotide triphosphate hydrolases"/>
    <property type="match status" value="1"/>
</dbReference>
<evidence type="ECO:0000313" key="1">
    <source>
        <dbReference type="EMBL" id="SFU16757.1"/>
    </source>
</evidence>
<dbReference type="OrthoDB" id="1407035at2"/>
<accession>A0A1I7DYJ6</accession>
<dbReference type="EMBL" id="FPBH01000012">
    <property type="protein sequence ID" value="SFU16757.1"/>
    <property type="molecule type" value="Genomic_DNA"/>
</dbReference>
<dbReference type="AlphaFoldDB" id="A0A1I7DYJ6"/>
<dbReference type="SUPFAM" id="SSF52540">
    <property type="entry name" value="P-loop containing nucleoside triphosphate hydrolases"/>
    <property type="match status" value="1"/>
</dbReference>
<organism evidence="1 2">
    <name type="scientific">Paraburkholderia aspalathi</name>
    <dbReference type="NCBI Taxonomy" id="1324617"/>
    <lineage>
        <taxon>Bacteria</taxon>
        <taxon>Pseudomonadati</taxon>
        <taxon>Pseudomonadota</taxon>
        <taxon>Betaproteobacteria</taxon>
        <taxon>Burkholderiales</taxon>
        <taxon>Burkholderiaceae</taxon>
        <taxon>Paraburkholderia</taxon>
    </lineage>
</organism>
<sequence>MASPIFFIHPPKSGGSTVISFFDLNKGKDQFVNFEWDREGWESSHAKLMTTRIGGGHQPYGMHRNLKSALTYCTILRDPLARQISHYWYAANGKNGDVVRGASVSATEALVRRGTISLDEWVSESLAGKNLFTQMLSGHSVVDESSLEVARTHVLQHFAATGVCEDMSEFLLRLCGKTGLELPFFFETNKTSGSPKNRTHVSETARQTFAEENRFDYEIFQDVNQAIAQHALQAGDVFSKALASVRTIQEAINQLENPYAHSSIVFGFDEKFLSKVVSVINQFDLTPIKEYIEFAQSQPHTTADMYDGFVDAVHNGVISGWAVNLTRPEERVPLEVRVGTEVVARGSSGEYRPDVAGAGYPSSHAGFSIPLPAGVSDGFHVTIENSLERLHNAGVWRQGWHCAA</sequence>
<dbReference type="InterPro" id="IPR027417">
    <property type="entry name" value="P-loop_NTPase"/>
</dbReference>
<reference evidence="1 2" key="1">
    <citation type="submission" date="2016-10" db="EMBL/GenBank/DDBJ databases">
        <authorList>
            <person name="de Groot N.N."/>
        </authorList>
    </citation>
    <scope>NUCLEOTIDE SEQUENCE [LARGE SCALE GENOMIC DNA]</scope>
    <source>
        <strain evidence="1 2">LMG 27731</strain>
    </source>
</reference>
<gene>
    <name evidence="1" type="ORF">SAMN05192563_1012144</name>
</gene>
<dbReference type="Proteomes" id="UP000198844">
    <property type="component" value="Unassembled WGS sequence"/>
</dbReference>
<evidence type="ECO:0000313" key="2">
    <source>
        <dbReference type="Proteomes" id="UP000198844"/>
    </source>
</evidence>
<keyword evidence="1" id="KW-0808">Transferase</keyword>
<dbReference type="GO" id="GO:0016740">
    <property type="term" value="F:transferase activity"/>
    <property type="evidence" value="ECO:0007669"/>
    <property type="project" value="UniProtKB-KW"/>
</dbReference>
<dbReference type="RefSeq" id="WP_093636454.1">
    <property type="nucleotide sequence ID" value="NZ_FPBH01000012.1"/>
</dbReference>
<name>A0A1I7DYJ6_9BURK</name>
<protein>
    <submittedName>
        <fullName evidence="1">Sulfotransferase family protein</fullName>
    </submittedName>
</protein>